<evidence type="ECO:0000256" key="12">
    <source>
        <dbReference type="SAM" id="Coils"/>
    </source>
</evidence>
<keyword evidence="2 11" id="KW-0328">Glycosyltransferase</keyword>
<feature type="region of interest" description="Disordered" evidence="13">
    <location>
        <begin position="67"/>
        <end position="170"/>
    </location>
</feature>
<proteinExistence type="inferred from homology"/>
<dbReference type="Pfam" id="PF05406">
    <property type="entry name" value="WGR"/>
    <property type="match status" value="1"/>
</dbReference>
<evidence type="ECO:0000313" key="18">
    <source>
        <dbReference type="Proteomes" id="UP001158576"/>
    </source>
</evidence>
<dbReference type="SMART" id="SM00773">
    <property type="entry name" value="WGR"/>
    <property type="match status" value="1"/>
</dbReference>
<keyword evidence="4" id="KW-0548">Nucleotidyltransferase</keyword>
<dbReference type="InterPro" id="IPR036930">
    <property type="entry name" value="WGR_dom_sf"/>
</dbReference>
<keyword evidence="8" id="KW-0539">Nucleus</keyword>
<dbReference type="PROSITE" id="PS51059">
    <property type="entry name" value="PARP_CATALYTIC"/>
    <property type="match status" value="1"/>
</dbReference>
<dbReference type="Gene3D" id="1.20.142.10">
    <property type="entry name" value="Poly(ADP-ribose) polymerase, regulatory domain"/>
    <property type="match status" value="1"/>
</dbReference>
<evidence type="ECO:0000256" key="9">
    <source>
        <dbReference type="ARBA" id="ARBA00024347"/>
    </source>
</evidence>
<feature type="domain" description="WGR" evidence="16">
    <location>
        <begin position="192"/>
        <end position="293"/>
    </location>
</feature>
<keyword evidence="5" id="KW-0227">DNA damage</keyword>
<evidence type="ECO:0000256" key="8">
    <source>
        <dbReference type="ARBA" id="ARBA00023242"/>
    </source>
</evidence>
<evidence type="ECO:0000256" key="4">
    <source>
        <dbReference type="ARBA" id="ARBA00022695"/>
    </source>
</evidence>
<evidence type="ECO:0000256" key="11">
    <source>
        <dbReference type="RuleBase" id="RU362114"/>
    </source>
</evidence>
<evidence type="ECO:0000256" key="6">
    <source>
        <dbReference type="ARBA" id="ARBA00023027"/>
    </source>
</evidence>
<evidence type="ECO:0000256" key="13">
    <source>
        <dbReference type="SAM" id="MobiDB-lite"/>
    </source>
</evidence>
<evidence type="ECO:0000259" key="15">
    <source>
        <dbReference type="PROSITE" id="PS51060"/>
    </source>
</evidence>
<evidence type="ECO:0000256" key="10">
    <source>
        <dbReference type="ARBA" id="ARBA00033987"/>
    </source>
</evidence>
<dbReference type="InterPro" id="IPR036616">
    <property type="entry name" value="Poly(ADP-ribose)pol_reg_dom_sf"/>
</dbReference>
<evidence type="ECO:0000256" key="1">
    <source>
        <dbReference type="ARBA" id="ARBA00004123"/>
    </source>
</evidence>
<evidence type="ECO:0000256" key="7">
    <source>
        <dbReference type="ARBA" id="ARBA00023204"/>
    </source>
</evidence>
<organism evidence="17 18">
    <name type="scientific">Oikopleura dioica</name>
    <name type="common">Tunicate</name>
    <dbReference type="NCBI Taxonomy" id="34765"/>
    <lineage>
        <taxon>Eukaryota</taxon>
        <taxon>Metazoa</taxon>
        <taxon>Chordata</taxon>
        <taxon>Tunicata</taxon>
        <taxon>Appendicularia</taxon>
        <taxon>Copelata</taxon>
        <taxon>Oikopleuridae</taxon>
        <taxon>Oikopleura</taxon>
    </lineage>
</organism>
<comment type="subcellular location">
    <subcellularLocation>
        <location evidence="1">Nucleus</location>
    </subcellularLocation>
</comment>
<sequence length="672" mass="77054">MKFLRKIFSSKKSSKKTTETEKNLKILCLKQQEELLKMREEMEALQEKYNRVNKRIFKANAPFCRDYNFRMPRKRKQEAESEVKEEPEIDENDPPQSLRRSKRSRTQVKKYEEKEEYNPAEDDEDFEEESSPVRKPKKAPTKSSARSYSGAFRNSKQLNRHPKSIAKKDGNISKISFNDAVPVDAECPFQDTYKVYADSRGDHYHAMLNQTNIAQNNNKYYLLQVLEHRKGEGYAVWFRWGRVGRIAGTMPCTYAKGEEGLEAAINDFCKKFHDKTKNEWCDRANFTKYSGKYDFVEQDFGATVKEEVKEEPENEEEGEVKIEPCMLNEEVQELIKMICDVRMMESFAKEMKFDIERAPLGKLTEKQIENGVKILKKIEDAIFHSSNSALSKLTSQFYTRIPHDFGMTRPPVISSLDLVKEEYELLESLRQITIAINVKESGGKHIDPTTKAFNNLCSSIELRTGAEFDFVQKLLTDTHGPTHNAYTLQLESLFLVQRDGEKDRYNRKIGNDTLLWHGSRTTNFAGIIKNGLRIAPPEAPVTGYMFGKGVYFADCASKSANYCHANESDPHGLLILCRVALGKEKILYAADGDLPGNLGNHDSIKAIGQNIPSKEETFAESLVPSGALVKYEKPELCSLLYNEYVVYDTKQIEILYVAKVKFDYGSDSECPW</sequence>
<dbReference type="PANTHER" id="PTHR10459">
    <property type="entry name" value="DNA LIGASE"/>
    <property type="match status" value="1"/>
</dbReference>
<dbReference type="InterPro" id="IPR008893">
    <property type="entry name" value="WGR_domain"/>
</dbReference>
<keyword evidence="3 11" id="KW-0808">Transferase</keyword>
<dbReference type="SUPFAM" id="SSF56399">
    <property type="entry name" value="ADP-ribosylation"/>
    <property type="match status" value="1"/>
</dbReference>
<gene>
    <name evidence="17" type="ORF">OKIOD_LOCUS1086</name>
</gene>
<feature type="compositionally biased region" description="Basic and acidic residues" evidence="13">
    <location>
        <begin position="77"/>
        <end position="86"/>
    </location>
</feature>
<accession>A0ABN7RQK2</accession>
<dbReference type="Pfam" id="PF02877">
    <property type="entry name" value="PARP_reg"/>
    <property type="match status" value="1"/>
</dbReference>
<feature type="compositionally biased region" description="Basic residues" evidence="13">
    <location>
        <begin position="99"/>
        <end position="108"/>
    </location>
</feature>
<feature type="coiled-coil region" evidence="12">
    <location>
        <begin position="28"/>
        <end position="55"/>
    </location>
</feature>
<comment type="similarity">
    <text evidence="9">Belongs to the ARTD/PARP family.</text>
</comment>
<keyword evidence="12" id="KW-0175">Coiled coil</keyword>
<dbReference type="PANTHER" id="PTHR10459:SF60">
    <property type="entry name" value="POLY [ADP-RIBOSE] POLYMERASE 2"/>
    <property type="match status" value="1"/>
</dbReference>
<keyword evidence="7" id="KW-0234">DNA repair</keyword>
<feature type="compositionally biased region" description="Acidic residues" evidence="13">
    <location>
        <begin position="118"/>
        <end position="130"/>
    </location>
</feature>
<dbReference type="EMBL" id="OU015568">
    <property type="protein sequence ID" value="CAG5080281.1"/>
    <property type="molecule type" value="Genomic_DNA"/>
</dbReference>
<feature type="region of interest" description="Disordered" evidence="13">
    <location>
        <begin position="1"/>
        <end position="20"/>
    </location>
</feature>
<keyword evidence="18" id="KW-1185">Reference proteome</keyword>
<evidence type="ECO:0000313" key="17">
    <source>
        <dbReference type="EMBL" id="CAG5080281.1"/>
    </source>
</evidence>
<comment type="catalytic activity">
    <reaction evidence="10">
        <text>NAD(+) + (ADP-D-ribosyl)n-acceptor = nicotinamide + (ADP-D-ribosyl)n+1-acceptor + H(+).</text>
        <dbReference type="EC" id="2.4.2.30"/>
    </reaction>
</comment>
<dbReference type="InterPro" id="IPR012317">
    <property type="entry name" value="Poly(ADP-ribose)pol_cat_dom"/>
</dbReference>
<dbReference type="PROSITE" id="PS51977">
    <property type="entry name" value="WGR"/>
    <property type="match status" value="1"/>
</dbReference>
<dbReference type="SUPFAM" id="SSF47587">
    <property type="entry name" value="Domain of poly(ADP-ribose) polymerase"/>
    <property type="match status" value="1"/>
</dbReference>
<dbReference type="Proteomes" id="UP001158576">
    <property type="component" value="Chromosome PAR"/>
</dbReference>
<protein>
    <recommendedName>
        <fullName evidence="11">Poly [ADP-ribose] polymerase</fullName>
        <shortName evidence="11">PARP</shortName>
        <ecNumber evidence="11">2.4.2.-</ecNumber>
    </recommendedName>
</protein>
<evidence type="ECO:0000259" key="14">
    <source>
        <dbReference type="PROSITE" id="PS51059"/>
    </source>
</evidence>
<feature type="domain" description="PARP alpha-helical" evidence="15">
    <location>
        <begin position="324"/>
        <end position="440"/>
    </location>
</feature>
<dbReference type="InterPro" id="IPR050800">
    <property type="entry name" value="ARTD/PARP"/>
</dbReference>
<dbReference type="CDD" id="cd01437">
    <property type="entry name" value="parp_like"/>
    <property type="match status" value="1"/>
</dbReference>
<dbReference type="EC" id="2.4.2.-" evidence="11"/>
<feature type="domain" description="PARP catalytic" evidence="14">
    <location>
        <begin position="444"/>
        <end position="669"/>
    </location>
</feature>
<dbReference type="Pfam" id="PF00644">
    <property type="entry name" value="PARP"/>
    <property type="match status" value="1"/>
</dbReference>
<dbReference type="Gene3D" id="3.90.228.10">
    <property type="match status" value="1"/>
</dbReference>
<dbReference type="PROSITE" id="PS51060">
    <property type="entry name" value="PARP_ALPHA_HD"/>
    <property type="match status" value="1"/>
</dbReference>
<evidence type="ECO:0000256" key="5">
    <source>
        <dbReference type="ARBA" id="ARBA00022763"/>
    </source>
</evidence>
<dbReference type="InterPro" id="IPR004102">
    <property type="entry name" value="Poly(ADP-ribose)pol_reg_dom"/>
</dbReference>
<dbReference type="SUPFAM" id="SSF142921">
    <property type="entry name" value="WGR domain-like"/>
    <property type="match status" value="1"/>
</dbReference>
<feature type="compositionally biased region" description="Polar residues" evidence="13">
    <location>
        <begin position="141"/>
        <end position="157"/>
    </location>
</feature>
<evidence type="ECO:0000259" key="16">
    <source>
        <dbReference type="PROSITE" id="PS51977"/>
    </source>
</evidence>
<evidence type="ECO:0000256" key="3">
    <source>
        <dbReference type="ARBA" id="ARBA00022679"/>
    </source>
</evidence>
<reference evidence="17 18" key="1">
    <citation type="submission" date="2021-04" db="EMBL/GenBank/DDBJ databases">
        <authorList>
            <person name="Bliznina A."/>
        </authorList>
    </citation>
    <scope>NUCLEOTIDE SEQUENCE [LARGE SCALE GENOMIC DNA]</scope>
</reference>
<name>A0ABN7RQK2_OIKDI</name>
<feature type="compositionally biased region" description="Basic residues" evidence="13">
    <location>
        <begin position="1"/>
        <end position="15"/>
    </location>
</feature>
<keyword evidence="6 11" id="KW-0520">NAD</keyword>
<evidence type="ECO:0000256" key="2">
    <source>
        <dbReference type="ARBA" id="ARBA00022676"/>
    </source>
</evidence>